<sequence>MKIHLTINSALEETEIHIHAKEYNEHIEKLMKQLQAVQTTMLDGYLQQEIHLIKITDIYSVYAEGAKVFLQTEEQEFESKRKLYELEAQLAKDFARVSKSTLVNINKISSIQMGKIGATELLLENDVSIHVSRKYLKELKRQLGIGREL</sequence>
<evidence type="ECO:0000256" key="3">
    <source>
        <dbReference type="ARBA" id="ARBA00023125"/>
    </source>
</evidence>
<evidence type="ECO:0000256" key="1">
    <source>
        <dbReference type="ARBA" id="ARBA00022490"/>
    </source>
</evidence>
<evidence type="ECO:0000313" key="6">
    <source>
        <dbReference type="EMBL" id="AVK97636.1"/>
    </source>
</evidence>
<dbReference type="PROSITE" id="PS50930">
    <property type="entry name" value="HTH_LYTTR"/>
    <property type="match status" value="1"/>
</dbReference>
<keyword evidence="4" id="KW-0804">Transcription</keyword>
<evidence type="ECO:0000313" key="8">
    <source>
        <dbReference type="Proteomes" id="UP000238825"/>
    </source>
</evidence>
<evidence type="ECO:0000259" key="5">
    <source>
        <dbReference type="PROSITE" id="PS50930"/>
    </source>
</evidence>
<dbReference type="InterPro" id="IPR046947">
    <property type="entry name" value="LytR-like"/>
</dbReference>
<dbReference type="EMBL" id="CP019980">
    <property type="protein sequence ID" value="AVK97636.1"/>
    <property type="molecule type" value="Genomic_DNA"/>
</dbReference>
<keyword evidence="1" id="KW-0963">Cytoplasm</keyword>
<dbReference type="SMART" id="SM00850">
    <property type="entry name" value="LytTR"/>
    <property type="match status" value="1"/>
</dbReference>
<dbReference type="Proteomes" id="UP000255295">
    <property type="component" value="Unassembled WGS sequence"/>
</dbReference>
<reference evidence="7 9" key="2">
    <citation type="submission" date="2018-06" db="EMBL/GenBank/DDBJ databases">
        <authorList>
            <consortium name="Pathogen Informatics"/>
            <person name="Doyle S."/>
        </authorList>
    </citation>
    <scope>NUCLEOTIDE SEQUENCE [LARGE SCALE GENOMIC DNA]</scope>
    <source>
        <strain evidence="7 9">NCTC10338</strain>
    </source>
</reference>
<dbReference type="Gene3D" id="2.40.50.1020">
    <property type="entry name" value="LytTr DNA-binding domain"/>
    <property type="match status" value="1"/>
</dbReference>
<organism evidence="6 8">
    <name type="scientific">Lysinibacillus sphaericus</name>
    <name type="common">Bacillus sphaericus</name>
    <dbReference type="NCBI Taxonomy" id="1421"/>
    <lineage>
        <taxon>Bacteria</taxon>
        <taxon>Bacillati</taxon>
        <taxon>Bacillota</taxon>
        <taxon>Bacilli</taxon>
        <taxon>Bacillales</taxon>
        <taxon>Bacillaceae</taxon>
        <taxon>Lysinibacillus</taxon>
    </lineage>
</organism>
<dbReference type="AlphaFoldDB" id="A0A2S0K2Q7"/>
<reference evidence="6 8" key="1">
    <citation type="submission" date="2017-03" db="EMBL/GenBank/DDBJ databases">
        <title>The whole genome sequencing and assembly of Lysinibacillus sphaericus DSM 28T strain.</title>
        <authorList>
            <person name="Lee Y.-J."/>
            <person name="Yi H."/>
            <person name="Bahn Y.-S."/>
            <person name="Kim J.F."/>
            <person name="Lee D.-W."/>
        </authorList>
    </citation>
    <scope>NUCLEOTIDE SEQUENCE [LARGE SCALE GENOMIC DNA]</scope>
    <source>
        <strain evidence="6 8">DSM 28</strain>
    </source>
</reference>
<name>A0A2S0K2Q7_LYSSH</name>
<dbReference type="GO" id="GO:0000156">
    <property type="term" value="F:phosphorelay response regulator activity"/>
    <property type="evidence" value="ECO:0007669"/>
    <property type="project" value="InterPro"/>
</dbReference>
<dbReference type="Pfam" id="PF04397">
    <property type="entry name" value="LytTR"/>
    <property type="match status" value="1"/>
</dbReference>
<protein>
    <submittedName>
        <fullName evidence="6 7">Response regulator</fullName>
    </submittedName>
</protein>
<feature type="domain" description="HTH LytTR-type" evidence="5">
    <location>
        <begin position="42"/>
        <end position="145"/>
    </location>
</feature>
<evidence type="ECO:0000256" key="2">
    <source>
        <dbReference type="ARBA" id="ARBA00023015"/>
    </source>
</evidence>
<dbReference type="Proteomes" id="UP000238825">
    <property type="component" value="Chromosome"/>
</dbReference>
<dbReference type="InterPro" id="IPR007492">
    <property type="entry name" value="LytTR_DNA-bd_dom"/>
</dbReference>
<evidence type="ECO:0000313" key="9">
    <source>
        <dbReference type="Proteomes" id="UP000255295"/>
    </source>
</evidence>
<dbReference type="PANTHER" id="PTHR37299:SF2">
    <property type="entry name" value="HTH LYTTR-TYPE DOMAIN-CONTAINING PROTEIN"/>
    <property type="match status" value="1"/>
</dbReference>
<dbReference type="EMBL" id="UFSZ01000001">
    <property type="protein sequence ID" value="SUV16446.1"/>
    <property type="molecule type" value="Genomic_DNA"/>
</dbReference>
<accession>A0A2S0K2Q7</accession>
<gene>
    <name evidence="7" type="primary">yehT_2</name>
    <name evidence="6" type="ORF">LS41612_15810</name>
    <name evidence="7" type="ORF">NCTC10338_01525</name>
</gene>
<keyword evidence="3" id="KW-0238">DNA-binding</keyword>
<evidence type="ECO:0000256" key="4">
    <source>
        <dbReference type="ARBA" id="ARBA00023163"/>
    </source>
</evidence>
<dbReference type="PANTHER" id="PTHR37299">
    <property type="entry name" value="TRANSCRIPTIONAL REGULATOR-RELATED"/>
    <property type="match status" value="1"/>
</dbReference>
<dbReference type="GO" id="GO:0003677">
    <property type="term" value="F:DNA binding"/>
    <property type="evidence" value="ECO:0007669"/>
    <property type="project" value="UniProtKB-KW"/>
</dbReference>
<dbReference type="GeneID" id="48277667"/>
<dbReference type="RefSeq" id="WP_024362370.1">
    <property type="nucleotide sequence ID" value="NZ_BJNS01000046.1"/>
</dbReference>
<proteinExistence type="predicted"/>
<keyword evidence="2" id="KW-0805">Transcription regulation</keyword>
<evidence type="ECO:0000313" key="7">
    <source>
        <dbReference type="EMBL" id="SUV16446.1"/>
    </source>
</evidence>